<evidence type="ECO:0000259" key="5">
    <source>
        <dbReference type="Pfam" id="PF16363"/>
    </source>
</evidence>
<dbReference type="EMBL" id="MLFT02000003">
    <property type="protein sequence ID" value="PHT51578.1"/>
    <property type="molecule type" value="Genomic_DNA"/>
</dbReference>
<evidence type="ECO:0000256" key="1">
    <source>
        <dbReference type="ARBA" id="ARBA00001911"/>
    </source>
</evidence>
<dbReference type="Pfam" id="PF16363">
    <property type="entry name" value="GDP_Man_Dehyd"/>
    <property type="match status" value="1"/>
</dbReference>
<proteinExistence type="inferred from homology"/>
<dbReference type="Gene3D" id="3.40.50.720">
    <property type="entry name" value="NAD(P)-binding Rossmann-like Domain"/>
    <property type="match status" value="1"/>
</dbReference>
<dbReference type="Proteomes" id="UP000224567">
    <property type="component" value="Unassembled WGS sequence"/>
</dbReference>
<protein>
    <submittedName>
        <fullName evidence="6">UDP-arabinose 4-epimerase 2</fullName>
    </submittedName>
</protein>
<comment type="caution">
    <text evidence="6">The sequence shown here is derived from an EMBL/GenBank/DDBJ whole genome shotgun (WGS) entry which is preliminary data.</text>
</comment>
<dbReference type="AlphaFoldDB" id="A0A2G2X258"/>
<dbReference type="InterPro" id="IPR036291">
    <property type="entry name" value="NAD(P)-bd_dom_sf"/>
</dbReference>
<dbReference type="CDD" id="cd05247">
    <property type="entry name" value="UDP_G4E_1_SDR_e"/>
    <property type="match status" value="1"/>
</dbReference>
<evidence type="ECO:0000313" key="7">
    <source>
        <dbReference type="Proteomes" id="UP000224567"/>
    </source>
</evidence>
<accession>A0A2G2X258</accession>
<comment type="similarity">
    <text evidence="2">Belongs to the NAD(P)-dependent epimerase/dehydratase family.</text>
</comment>
<feature type="domain" description="NAD(P)-binding" evidence="5">
    <location>
        <begin position="264"/>
        <end position="584"/>
    </location>
</feature>
<evidence type="ECO:0000313" key="6">
    <source>
        <dbReference type="EMBL" id="PHT51578.1"/>
    </source>
</evidence>
<keyword evidence="3" id="KW-0520">NAD</keyword>
<dbReference type="InterPro" id="IPR005886">
    <property type="entry name" value="UDP_G4E"/>
</dbReference>
<dbReference type="SUPFAM" id="SSF51735">
    <property type="entry name" value="NAD(P)-binding Rossmann-fold domains"/>
    <property type="match status" value="1"/>
</dbReference>
<comment type="cofactor">
    <cofactor evidence="1">
        <name>NAD(+)</name>
        <dbReference type="ChEBI" id="CHEBI:57540"/>
    </cofactor>
</comment>
<dbReference type="PANTHER" id="PTHR43725:SF50">
    <property type="entry name" value="UDP-ARABINOSE 4-EPIMERASE 3-RELATED"/>
    <property type="match status" value="1"/>
</dbReference>
<name>A0A2G2X258_CAPBA</name>
<dbReference type="GO" id="GO:0006012">
    <property type="term" value="P:galactose metabolic process"/>
    <property type="evidence" value="ECO:0007669"/>
    <property type="project" value="InterPro"/>
</dbReference>
<evidence type="ECO:0000256" key="4">
    <source>
        <dbReference type="ARBA" id="ARBA00023235"/>
    </source>
</evidence>
<organism evidence="6 7">
    <name type="scientific">Capsicum baccatum</name>
    <name type="common">Peruvian pepper</name>
    <dbReference type="NCBI Taxonomy" id="33114"/>
    <lineage>
        <taxon>Eukaryota</taxon>
        <taxon>Viridiplantae</taxon>
        <taxon>Streptophyta</taxon>
        <taxon>Embryophyta</taxon>
        <taxon>Tracheophyta</taxon>
        <taxon>Spermatophyta</taxon>
        <taxon>Magnoliopsida</taxon>
        <taxon>eudicotyledons</taxon>
        <taxon>Gunneridae</taxon>
        <taxon>Pentapetalae</taxon>
        <taxon>asterids</taxon>
        <taxon>lamiids</taxon>
        <taxon>Solanales</taxon>
        <taxon>Solanaceae</taxon>
        <taxon>Solanoideae</taxon>
        <taxon>Capsiceae</taxon>
        <taxon>Capsicum</taxon>
    </lineage>
</organism>
<dbReference type="Gene3D" id="3.90.25.10">
    <property type="entry name" value="UDP-galactose 4-epimerase, domain 1"/>
    <property type="match status" value="1"/>
</dbReference>
<gene>
    <name evidence="6" type="ORF">CQW23_06040</name>
</gene>
<dbReference type="InterPro" id="IPR016040">
    <property type="entry name" value="NAD(P)-bd_dom"/>
</dbReference>
<reference evidence="6 7" key="1">
    <citation type="journal article" date="2017" name="Genome Biol.">
        <title>New reference genome sequences of hot pepper reveal the massive evolution of plant disease-resistance genes by retroduplication.</title>
        <authorList>
            <person name="Kim S."/>
            <person name="Park J."/>
            <person name="Yeom S.I."/>
            <person name="Kim Y.M."/>
            <person name="Seo E."/>
            <person name="Kim K.T."/>
            <person name="Kim M.S."/>
            <person name="Lee J.M."/>
            <person name="Cheong K."/>
            <person name="Shin H.S."/>
            <person name="Kim S.B."/>
            <person name="Han K."/>
            <person name="Lee J."/>
            <person name="Park M."/>
            <person name="Lee H.A."/>
            <person name="Lee H.Y."/>
            <person name="Lee Y."/>
            <person name="Oh S."/>
            <person name="Lee J.H."/>
            <person name="Choi E."/>
            <person name="Choi E."/>
            <person name="Lee S.E."/>
            <person name="Jeon J."/>
            <person name="Kim H."/>
            <person name="Choi G."/>
            <person name="Song H."/>
            <person name="Lee J."/>
            <person name="Lee S.C."/>
            <person name="Kwon J.K."/>
            <person name="Lee H.Y."/>
            <person name="Koo N."/>
            <person name="Hong Y."/>
            <person name="Kim R.W."/>
            <person name="Kang W.H."/>
            <person name="Huh J.H."/>
            <person name="Kang B.C."/>
            <person name="Yang T.J."/>
            <person name="Lee Y.H."/>
            <person name="Bennetzen J.L."/>
            <person name="Choi D."/>
        </authorList>
    </citation>
    <scope>NUCLEOTIDE SEQUENCE [LARGE SCALE GENOMIC DNA]</scope>
    <source>
        <strain evidence="7">cv. PBC81</strain>
    </source>
</reference>
<dbReference type="NCBIfam" id="TIGR01179">
    <property type="entry name" value="galE"/>
    <property type="match status" value="1"/>
</dbReference>
<dbReference type="OrthoDB" id="9402762at2759"/>
<dbReference type="STRING" id="33114.A0A2G2X258"/>
<dbReference type="PANTHER" id="PTHR43725">
    <property type="entry name" value="UDP-GLUCOSE 4-EPIMERASE"/>
    <property type="match status" value="1"/>
</dbReference>
<evidence type="ECO:0000256" key="2">
    <source>
        <dbReference type="ARBA" id="ARBA00007637"/>
    </source>
</evidence>
<evidence type="ECO:0000256" key="3">
    <source>
        <dbReference type="ARBA" id="ARBA00023027"/>
    </source>
</evidence>
<keyword evidence="4" id="KW-0413">Isomerase</keyword>
<dbReference type="GO" id="GO:0003978">
    <property type="term" value="F:UDP-glucose 4-epimerase activity"/>
    <property type="evidence" value="ECO:0007669"/>
    <property type="project" value="InterPro"/>
</dbReference>
<sequence length="599" mass="67026">MFGVCKCARFQSNPKESHLATVKRIIQYLIETKDIGLWFLVYEVPVWMFYVNLCISPGSGELETLVLGTRIIVNDFLFEKVFDTKFSGAVFFMNGSCPDDFEVSFEEARQVLKELEELKDCMKTIEEGVVLLQELTFKIPQLRKDTGLIELEKVRGITDTNSDMNKVRLTIDGFKSDTPILAANSDRGLGRCFKKHTRKAKSFTGHGARCMDFLAMSKRRNNGARKLVLAAGITAICLLIFKTSPGFSNFMKFAQREPGVTHVLVTGGAGFIGSHATVRLLKDSYRVTIVDNLSRGNMGAVKVIQELFPEPGRVQFIYADLGDAVTVNKIFKRNVFDAVMHFAAVAYVGESTQEPLRYYHNITSNTLILVKAMAAHGVKTLIYSSTCATYGEPERMPITEETPQAPINPYGKAKKMAEDIILDFSKTSDIAVMILRYFNVIGSDPEGKLGEAPRPELREQGRISGACFDAARGIIPGLKIRGVDYNTPDGTCIRDYIDVTDLIDAHVKALERARPRKVGIYNVGTGKGSSVKQFVEACKRATGVNIKTEYLSRRPGDYAEVYSDPSKIRRELNWIARYTLEESLAIAWRWQKAHRNGYN</sequence>
<keyword evidence="7" id="KW-1185">Reference proteome</keyword>
<reference evidence="7" key="2">
    <citation type="journal article" date="2017" name="J. Anim. Genet.">
        <title>Multiple reference genome sequences of hot pepper reveal the massive evolution of plant disease resistance genes by retroduplication.</title>
        <authorList>
            <person name="Kim S."/>
            <person name="Park J."/>
            <person name="Yeom S.-I."/>
            <person name="Kim Y.-M."/>
            <person name="Seo E."/>
            <person name="Kim K.-T."/>
            <person name="Kim M.-S."/>
            <person name="Lee J.M."/>
            <person name="Cheong K."/>
            <person name="Shin H.-S."/>
            <person name="Kim S.-B."/>
            <person name="Han K."/>
            <person name="Lee J."/>
            <person name="Park M."/>
            <person name="Lee H.-A."/>
            <person name="Lee H.-Y."/>
            <person name="Lee Y."/>
            <person name="Oh S."/>
            <person name="Lee J.H."/>
            <person name="Choi E."/>
            <person name="Choi E."/>
            <person name="Lee S.E."/>
            <person name="Jeon J."/>
            <person name="Kim H."/>
            <person name="Choi G."/>
            <person name="Song H."/>
            <person name="Lee J."/>
            <person name="Lee S.-C."/>
            <person name="Kwon J.-K."/>
            <person name="Lee H.-Y."/>
            <person name="Koo N."/>
            <person name="Hong Y."/>
            <person name="Kim R.W."/>
            <person name="Kang W.-H."/>
            <person name="Huh J.H."/>
            <person name="Kang B.-C."/>
            <person name="Yang T.-J."/>
            <person name="Lee Y.-H."/>
            <person name="Bennetzen J.L."/>
            <person name="Choi D."/>
        </authorList>
    </citation>
    <scope>NUCLEOTIDE SEQUENCE [LARGE SCALE GENOMIC DNA]</scope>
    <source>
        <strain evidence="7">cv. PBC81</strain>
    </source>
</reference>